<dbReference type="SMART" id="SM00450">
    <property type="entry name" value="RHOD"/>
    <property type="match status" value="1"/>
</dbReference>
<evidence type="ECO:0000259" key="1">
    <source>
        <dbReference type="PROSITE" id="PS50206"/>
    </source>
</evidence>
<dbReference type="RefSeq" id="WP_013552914.1">
    <property type="nucleotide sequence ID" value="NC_014934.1"/>
</dbReference>
<dbReference type="AlphaFoldDB" id="E6X483"/>
<feature type="domain" description="Rhodanese" evidence="1">
    <location>
        <begin position="29"/>
        <end position="112"/>
    </location>
</feature>
<dbReference type="OrthoDB" id="9808735at2"/>
<gene>
    <name evidence="2" type="ordered locus">Celal_4224</name>
</gene>
<dbReference type="STRING" id="688270.Celal_4224"/>
<organism evidence="2 3">
    <name type="scientific">Cellulophaga algicola (strain DSM 14237 / IC166 / ACAM 630)</name>
    <dbReference type="NCBI Taxonomy" id="688270"/>
    <lineage>
        <taxon>Bacteria</taxon>
        <taxon>Pseudomonadati</taxon>
        <taxon>Bacteroidota</taxon>
        <taxon>Flavobacteriia</taxon>
        <taxon>Flavobacteriales</taxon>
        <taxon>Flavobacteriaceae</taxon>
        <taxon>Cellulophaga</taxon>
    </lineage>
</organism>
<dbReference type="Gene3D" id="3.40.250.10">
    <property type="entry name" value="Rhodanese-like domain"/>
    <property type="match status" value="1"/>
</dbReference>
<proteinExistence type="predicted"/>
<accession>E6X483</accession>
<protein>
    <submittedName>
        <fullName evidence="2">Rhodanese-like protein</fullName>
    </submittedName>
</protein>
<dbReference type="PANTHER" id="PTHR45431">
    <property type="entry name" value="RHODANESE-LIKE DOMAIN-CONTAINING PROTEIN 15, CHLOROPLASTIC"/>
    <property type="match status" value="1"/>
</dbReference>
<dbReference type="InterPro" id="IPR052367">
    <property type="entry name" value="Thiosulfate_ST/Rhodanese-like"/>
</dbReference>
<dbReference type="Pfam" id="PF00581">
    <property type="entry name" value="Rhodanese"/>
    <property type="match status" value="1"/>
</dbReference>
<dbReference type="PROSITE" id="PS50206">
    <property type="entry name" value="RHODANESE_3"/>
    <property type="match status" value="1"/>
</dbReference>
<dbReference type="CDD" id="cd00158">
    <property type="entry name" value="RHOD"/>
    <property type="match status" value="1"/>
</dbReference>
<dbReference type="Proteomes" id="UP000008634">
    <property type="component" value="Chromosome"/>
</dbReference>
<sequence>MSFLNFLFGTAKSDSIKTINAAEYKVAITTKNIQLVDVRTPNEYAKGAIKKAVNIDFFNASFFESAFNKFNKEAPIYIYCQSGMRSKRAAKKLDKMGFTTIIDLKGGYMAYA</sequence>
<reference evidence="2 3" key="1">
    <citation type="journal article" date="2010" name="Stand. Genomic Sci.">
        <title>Complete genome sequence of Cellulophaga algicola type strain (IC166).</title>
        <authorList>
            <person name="Abt B."/>
            <person name="Lu M."/>
            <person name="Misra M."/>
            <person name="Han C."/>
            <person name="Nolan M."/>
            <person name="Lucas S."/>
            <person name="Hammon N."/>
            <person name="Deshpande S."/>
            <person name="Cheng J.F."/>
            <person name="Tapia R."/>
            <person name="Goodwin L."/>
            <person name="Pitluck S."/>
            <person name="Liolios K."/>
            <person name="Pagani I."/>
            <person name="Ivanova N."/>
            <person name="Mavromatis K."/>
            <person name="Ovchinikova G."/>
            <person name="Pati A."/>
            <person name="Chen A."/>
            <person name="Palaniappan K."/>
            <person name="Land M."/>
            <person name="Hauser L."/>
            <person name="Chang Y.J."/>
            <person name="Jeffries C.D."/>
            <person name="Detter J.C."/>
            <person name="Brambilla E."/>
            <person name="Rohde M."/>
            <person name="Tindall B.J."/>
            <person name="Goker M."/>
            <person name="Woyke T."/>
            <person name="Bristow J."/>
            <person name="Eisen J.A."/>
            <person name="Markowitz V."/>
            <person name="Hugenholtz P."/>
            <person name="Kyrpides N.C."/>
            <person name="Klenk H.P."/>
            <person name="Lapidus A."/>
        </authorList>
    </citation>
    <scope>NUCLEOTIDE SEQUENCE [LARGE SCALE GENOMIC DNA]</scope>
    <source>
        <strain evidence="3">DSM 14237 / IC166 / ACAM 630</strain>
    </source>
</reference>
<dbReference type="PANTHER" id="PTHR45431:SF3">
    <property type="entry name" value="RHODANESE-LIKE DOMAIN-CONTAINING PROTEIN 15, CHLOROPLASTIC"/>
    <property type="match status" value="1"/>
</dbReference>
<evidence type="ECO:0000313" key="2">
    <source>
        <dbReference type="EMBL" id="ADV51466.1"/>
    </source>
</evidence>
<dbReference type="HOGENOM" id="CLU_089574_1_6_10"/>
<dbReference type="InterPro" id="IPR036873">
    <property type="entry name" value="Rhodanese-like_dom_sf"/>
</dbReference>
<dbReference type="KEGG" id="cao:Celal_4224"/>
<name>E6X483_CELAD</name>
<keyword evidence="3" id="KW-1185">Reference proteome</keyword>
<dbReference type="SUPFAM" id="SSF52821">
    <property type="entry name" value="Rhodanese/Cell cycle control phosphatase"/>
    <property type="match status" value="1"/>
</dbReference>
<dbReference type="EMBL" id="CP002453">
    <property type="protein sequence ID" value="ADV51466.1"/>
    <property type="molecule type" value="Genomic_DNA"/>
</dbReference>
<evidence type="ECO:0000313" key="3">
    <source>
        <dbReference type="Proteomes" id="UP000008634"/>
    </source>
</evidence>
<dbReference type="InterPro" id="IPR001763">
    <property type="entry name" value="Rhodanese-like_dom"/>
</dbReference>
<dbReference type="eggNOG" id="COG0607">
    <property type="taxonomic scope" value="Bacteria"/>
</dbReference>